<evidence type="ECO:0000259" key="1">
    <source>
        <dbReference type="Pfam" id="PF13454"/>
    </source>
</evidence>
<dbReference type="SUPFAM" id="SSF51905">
    <property type="entry name" value="FAD/NAD(P)-binding domain"/>
    <property type="match status" value="1"/>
</dbReference>
<feature type="domain" description="FAD-dependent urate hydroxylase HpyO/Asp monooxygenase CreE-like FAD/NAD(P)-binding" evidence="1">
    <location>
        <begin position="31"/>
        <end position="205"/>
    </location>
</feature>
<dbReference type="Gene3D" id="3.50.50.60">
    <property type="entry name" value="FAD/NAD(P)-binding domain"/>
    <property type="match status" value="1"/>
</dbReference>
<dbReference type="InterPro" id="IPR052189">
    <property type="entry name" value="L-asp_N-monooxygenase_NS-form"/>
</dbReference>
<proteinExistence type="predicted"/>
<comment type="caution">
    <text evidence="2">The sequence shown here is derived from an EMBL/GenBank/DDBJ whole genome shotgun (WGS) entry which is preliminary data.</text>
</comment>
<accession>A0A7Z0IHB4</accession>
<dbReference type="Pfam" id="PF13454">
    <property type="entry name" value="NAD_binding_9"/>
    <property type="match status" value="1"/>
</dbReference>
<dbReference type="PANTHER" id="PTHR40254:SF1">
    <property type="entry name" value="BLR0577 PROTEIN"/>
    <property type="match status" value="1"/>
</dbReference>
<name>A0A7Z0IHB4_9MICO</name>
<evidence type="ECO:0000313" key="2">
    <source>
        <dbReference type="EMBL" id="NYI67462.1"/>
    </source>
</evidence>
<evidence type="ECO:0000313" key="3">
    <source>
        <dbReference type="Proteomes" id="UP000539111"/>
    </source>
</evidence>
<keyword evidence="3" id="KW-1185">Reference proteome</keyword>
<dbReference type="RefSeq" id="WP_179427439.1">
    <property type="nucleotide sequence ID" value="NZ_JACBZP010000001.1"/>
</dbReference>
<dbReference type="Proteomes" id="UP000539111">
    <property type="component" value="Unassembled WGS sequence"/>
</dbReference>
<dbReference type="AlphaFoldDB" id="A0A7Z0IHB4"/>
<sequence length="669" mass="72834">MPRRGPRLLHPKGLKNIDPSYAADPHVLTVAVIGAGPRGTSVIERLVAHAAELDASLTIHVVDPHPAGSGQVWRDDQSPLLLMNTQPGDQTVYPDSSTTFTPRDTGPDMADWLRQVAAGNSDEPADVVAEARALTPSSFPSRRLYGAYLRAAYHRIAREAPPSVRLLRHATRARALRETADGRQVISLADGTELMATHVVLALGHLPAQPTTTSRRWRDFADAHQLVYQPPALPADVDWDRMAPPGERIIFRGIALNFFDICAMVTEGRGGRFVPDGARLTYLPSGREPVLIAGSRRGVPYRAKPIVDGVPLPRYHHRFFTASALEARRRQAQSGQLAFNRDVFGLLQRDALWIYYQTLARTDPEAIHGDVRELLDHLEHRATDSAWEALAARLVPDESYRFDVHRLIAPAAGLTFDGYDEWHRWAVAYLDADAAQARRGVDSPVKMAALAIYTGREMVKRLVLVGAIEPASFLDEVRGWFEDVAQTLGSGPPLRRIEALSALARCGLVKFIGPRMQVDTRNDGSARFVATSPAVAGSEFAAERLAEALAPANRVSVAADGLLRDLLDTGAARPKSYRLPDLTTVPGTGLDVSARPHRLIDGAGRTHPRRYVIGLQLSSVEWGTAIAATPGTNAISLGDADAIARDILGLKTSAPQSVVDLVSRVRDVT</sequence>
<protein>
    <recommendedName>
        <fullName evidence="1">FAD-dependent urate hydroxylase HpyO/Asp monooxygenase CreE-like FAD/NAD(P)-binding domain-containing protein</fullName>
    </recommendedName>
</protein>
<gene>
    <name evidence="2" type="ORF">BJY26_001768</name>
</gene>
<dbReference type="PANTHER" id="PTHR40254">
    <property type="entry name" value="BLR0577 PROTEIN"/>
    <property type="match status" value="1"/>
</dbReference>
<organism evidence="2 3">
    <name type="scientific">Spelaeicoccus albus</name>
    <dbReference type="NCBI Taxonomy" id="1280376"/>
    <lineage>
        <taxon>Bacteria</taxon>
        <taxon>Bacillati</taxon>
        <taxon>Actinomycetota</taxon>
        <taxon>Actinomycetes</taxon>
        <taxon>Micrococcales</taxon>
        <taxon>Brevibacteriaceae</taxon>
        <taxon>Spelaeicoccus</taxon>
    </lineage>
</organism>
<dbReference type="InterPro" id="IPR036188">
    <property type="entry name" value="FAD/NAD-bd_sf"/>
</dbReference>
<dbReference type="InterPro" id="IPR038732">
    <property type="entry name" value="HpyO/CreE_NAD-binding"/>
</dbReference>
<dbReference type="EMBL" id="JACBZP010000001">
    <property type="protein sequence ID" value="NYI67462.1"/>
    <property type="molecule type" value="Genomic_DNA"/>
</dbReference>
<reference evidence="2 3" key="1">
    <citation type="submission" date="2020-07" db="EMBL/GenBank/DDBJ databases">
        <title>Sequencing the genomes of 1000 actinobacteria strains.</title>
        <authorList>
            <person name="Klenk H.-P."/>
        </authorList>
    </citation>
    <scope>NUCLEOTIDE SEQUENCE [LARGE SCALE GENOMIC DNA]</scope>
    <source>
        <strain evidence="2 3">DSM 26341</strain>
    </source>
</reference>